<accession>A0ABY4HC18</accession>
<dbReference type="SUPFAM" id="SSF54106">
    <property type="entry name" value="LysM domain"/>
    <property type="match status" value="1"/>
</dbReference>
<protein>
    <submittedName>
        <fullName evidence="4">Stage VI sporulation protein D</fullName>
    </submittedName>
</protein>
<dbReference type="NCBIfam" id="TIGR02907">
    <property type="entry name" value="spore_VI_D"/>
    <property type="match status" value="1"/>
</dbReference>
<reference evidence="4" key="1">
    <citation type="submission" date="2022-04" db="EMBL/GenBank/DDBJ databases">
        <title>Halobacillus sp. isolated from saltern.</title>
        <authorList>
            <person name="Won M."/>
            <person name="Lee C.-M."/>
            <person name="Woen H.-Y."/>
            <person name="Kwon S.-W."/>
        </authorList>
    </citation>
    <scope>NUCLEOTIDE SEQUENCE</scope>
    <source>
        <strain evidence="4">SSHM10-5</strain>
    </source>
</reference>
<feature type="domain" description="LysM" evidence="2">
    <location>
        <begin position="303"/>
        <end position="341"/>
    </location>
</feature>
<dbReference type="InterPro" id="IPR036779">
    <property type="entry name" value="LysM_dom_sf"/>
</dbReference>
<evidence type="ECO:0000259" key="3">
    <source>
        <dbReference type="Pfam" id="PF20918"/>
    </source>
</evidence>
<dbReference type="InterPro" id="IPR018392">
    <property type="entry name" value="LysM"/>
</dbReference>
<dbReference type="RefSeq" id="WP_245032747.1">
    <property type="nucleotide sequence ID" value="NZ_CP095075.1"/>
</dbReference>
<dbReference type="Gene3D" id="3.10.350.10">
    <property type="entry name" value="LysM domain"/>
    <property type="match status" value="1"/>
</dbReference>
<sequence>MDNNQEQVFSFHLNESLWFQEGQGVRELLGISLEPEVTIENLGEEVRLKGTVVLAGEYMPGQEEDKYAESPAIQSVRVVDSVERGEEGIYQFNHTFPVEVTIPADRVIDMDDVHINIESFDYELPAEHQLRLQAQLNINGLRQEEAAEEPDYEEYDESLTIGPIDFNKNDESQQVDPGNEAPVFDLQEHRKQQEAEQAEELETSEDRWPYKKSQSLSDYFNEKKGKQTPDVSSESTSEWEGTTNIVGSNTSPSPSPLNKAEEVHEDVDNESSSAGVGGIKQIFKHLFPNREDTYTQMKMYIAQDDETIEAIAERYEIPVKQLEKINNLEADVSPGQIVYIPR</sequence>
<dbReference type="Proteomes" id="UP000830326">
    <property type="component" value="Chromosome"/>
</dbReference>
<evidence type="ECO:0000256" key="1">
    <source>
        <dbReference type="SAM" id="MobiDB-lite"/>
    </source>
</evidence>
<dbReference type="EMBL" id="CP095075">
    <property type="protein sequence ID" value="UOR12154.1"/>
    <property type="molecule type" value="Genomic_DNA"/>
</dbReference>
<evidence type="ECO:0000313" key="5">
    <source>
        <dbReference type="Proteomes" id="UP000830326"/>
    </source>
</evidence>
<dbReference type="Pfam" id="PF01476">
    <property type="entry name" value="LysM"/>
    <property type="match status" value="1"/>
</dbReference>
<dbReference type="InterPro" id="IPR048862">
    <property type="entry name" value="SPOCS_spoVID_N"/>
</dbReference>
<dbReference type="CDD" id="cd00118">
    <property type="entry name" value="LysM"/>
    <property type="match status" value="1"/>
</dbReference>
<proteinExistence type="predicted"/>
<evidence type="ECO:0000313" key="4">
    <source>
        <dbReference type="EMBL" id="UOR12154.1"/>
    </source>
</evidence>
<organism evidence="4 5">
    <name type="scientific">Halobacillus amylolyticus</name>
    <dbReference type="NCBI Taxonomy" id="2932259"/>
    <lineage>
        <taxon>Bacteria</taxon>
        <taxon>Bacillati</taxon>
        <taxon>Bacillota</taxon>
        <taxon>Bacilli</taxon>
        <taxon>Bacillales</taxon>
        <taxon>Bacillaceae</taxon>
        <taxon>Halobacillus</taxon>
    </lineage>
</organism>
<name>A0ABY4HC18_9BACI</name>
<dbReference type="InterPro" id="IPR014256">
    <property type="entry name" value="Spore_VI_D"/>
</dbReference>
<feature type="region of interest" description="Disordered" evidence="1">
    <location>
        <begin position="189"/>
        <end position="274"/>
    </location>
</feature>
<dbReference type="Pfam" id="PF20918">
    <property type="entry name" value="SPOCS_spoVID-N"/>
    <property type="match status" value="1"/>
</dbReference>
<keyword evidence="5" id="KW-1185">Reference proteome</keyword>
<evidence type="ECO:0000259" key="2">
    <source>
        <dbReference type="Pfam" id="PF01476"/>
    </source>
</evidence>
<feature type="domain" description="Stage VI sporulation protein D N-terminal" evidence="3">
    <location>
        <begin position="9"/>
        <end position="141"/>
    </location>
</feature>
<feature type="compositionally biased region" description="Low complexity" evidence="1">
    <location>
        <begin position="232"/>
        <end position="243"/>
    </location>
</feature>
<gene>
    <name evidence="4" type="primary">spoVID</name>
    <name evidence="4" type="ORF">MUO15_01020</name>
</gene>